<dbReference type="AlphaFoldDB" id="A0A816CSY0"/>
<evidence type="ECO:0000256" key="2">
    <source>
        <dbReference type="SAM" id="Phobius"/>
    </source>
</evidence>
<dbReference type="PANTHER" id="PTHR46599">
    <property type="entry name" value="PIGGYBAC TRANSPOSABLE ELEMENT-DERIVED PROTEIN 4"/>
    <property type="match status" value="1"/>
</dbReference>
<evidence type="ECO:0008006" key="6">
    <source>
        <dbReference type="Google" id="ProtNLM"/>
    </source>
</evidence>
<feature type="compositionally biased region" description="Basic and acidic residues" evidence="1">
    <location>
        <begin position="15"/>
        <end position="25"/>
    </location>
</feature>
<keyword evidence="2" id="KW-0472">Membrane</keyword>
<evidence type="ECO:0000313" key="5">
    <source>
        <dbReference type="Proteomes" id="UP000663870"/>
    </source>
</evidence>
<protein>
    <recommendedName>
        <fullName evidence="6">PiggyBac transposable element-derived protein domain-containing protein</fullName>
    </recommendedName>
</protein>
<feature type="region of interest" description="Disordered" evidence="1">
    <location>
        <begin position="1"/>
        <end position="115"/>
    </location>
</feature>
<keyword evidence="2" id="KW-0812">Transmembrane</keyword>
<evidence type="ECO:0000256" key="1">
    <source>
        <dbReference type="SAM" id="MobiDB-lite"/>
    </source>
</evidence>
<comment type="caution">
    <text evidence="4">The sequence shown here is derived from an EMBL/GenBank/DDBJ whole genome shotgun (WGS) entry which is preliminary data.</text>
</comment>
<sequence length="334" mass="38463">MDKRKRSNFNQSKYWLDDSEHFDDKSSDEDTNVNHDSEDAEIPSTLQDTSDESDDGTVEKDSGDESDENSVDTESMSDEEPPRRRAKRKPQVKPTPVKIFSSKSGRQWTSKEPPKKKVPIANILRQRTGVGRPAADIQTLKEAFQLLITQEMVLLLVKETNRRAHLLLERWSEENPDEKSGVDRMNQMVQTYSCKRKTKRWPMTFFFNIIDVGALAACIVWLTKNPQWNEKKCYRRRIFLMELGYDLIQSHLERRQHQPQALQKGVRIAMQAIGLTVATSQPNTVSTDTAKQRCHLCPRERDRKVVTHCSSCNIPCCPDHHKVICTVCSETFLG</sequence>
<evidence type="ECO:0000313" key="4">
    <source>
        <dbReference type="EMBL" id="CAF1626514.1"/>
    </source>
</evidence>
<gene>
    <name evidence="4" type="ORF">JXQ802_LOCUS51240</name>
    <name evidence="3" type="ORF">PYM288_LOCUS35026</name>
</gene>
<dbReference type="PANTHER" id="PTHR46599:SF6">
    <property type="entry name" value="DUAL SPECIFICITY PHOSPHATASE 26"/>
    <property type="match status" value="1"/>
</dbReference>
<feature type="compositionally biased region" description="Acidic residues" evidence="1">
    <location>
        <begin position="64"/>
        <end position="79"/>
    </location>
</feature>
<keyword evidence="5" id="KW-1185">Reference proteome</keyword>
<dbReference type="Proteomes" id="UP000663854">
    <property type="component" value="Unassembled WGS sequence"/>
</dbReference>
<keyword evidence="2" id="KW-1133">Transmembrane helix</keyword>
<organism evidence="4 5">
    <name type="scientific">Rotaria sordida</name>
    <dbReference type="NCBI Taxonomy" id="392033"/>
    <lineage>
        <taxon>Eukaryota</taxon>
        <taxon>Metazoa</taxon>
        <taxon>Spiralia</taxon>
        <taxon>Gnathifera</taxon>
        <taxon>Rotifera</taxon>
        <taxon>Eurotatoria</taxon>
        <taxon>Bdelloidea</taxon>
        <taxon>Philodinida</taxon>
        <taxon>Philodinidae</taxon>
        <taxon>Rotaria</taxon>
    </lineage>
</organism>
<feature type="compositionally biased region" description="Polar residues" evidence="1">
    <location>
        <begin position="101"/>
        <end position="110"/>
    </location>
</feature>
<evidence type="ECO:0000313" key="3">
    <source>
        <dbReference type="EMBL" id="CAF1407955.1"/>
    </source>
</evidence>
<reference evidence="4" key="1">
    <citation type="submission" date="2021-02" db="EMBL/GenBank/DDBJ databases">
        <authorList>
            <person name="Nowell W R."/>
        </authorList>
    </citation>
    <scope>NUCLEOTIDE SEQUENCE</scope>
</reference>
<dbReference type="EMBL" id="CAJNOH010005738">
    <property type="protein sequence ID" value="CAF1407955.1"/>
    <property type="molecule type" value="Genomic_DNA"/>
</dbReference>
<accession>A0A816CSY0</accession>
<dbReference type="EMBL" id="CAJNOL010007252">
    <property type="protein sequence ID" value="CAF1626514.1"/>
    <property type="molecule type" value="Genomic_DNA"/>
</dbReference>
<proteinExistence type="predicted"/>
<feature type="transmembrane region" description="Helical" evidence="2">
    <location>
        <begin position="205"/>
        <end position="223"/>
    </location>
</feature>
<name>A0A816CSY0_9BILA</name>
<dbReference type="Proteomes" id="UP000663870">
    <property type="component" value="Unassembled WGS sequence"/>
</dbReference>